<dbReference type="RefSeq" id="WP_073141984.1">
    <property type="nucleotide sequence ID" value="NZ_FQWQ01000005.1"/>
</dbReference>
<evidence type="ECO:0000313" key="2">
    <source>
        <dbReference type="Proteomes" id="UP000184212"/>
    </source>
</evidence>
<dbReference type="Gene3D" id="3.10.450.50">
    <property type="match status" value="1"/>
</dbReference>
<proteinExistence type="predicted"/>
<gene>
    <name evidence="1" type="ORF">SAMN04488109_5989</name>
</gene>
<keyword evidence="2" id="KW-1185">Reference proteome</keyword>
<reference evidence="1 2" key="1">
    <citation type="submission" date="2016-11" db="EMBL/GenBank/DDBJ databases">
        <authorList>
            <person name="Jaros S."/>
            <person name="Januszkiewicz K."/>
            <person name="Wedrychowicz H."/>
        </authorList>
    </citation>
    <scope>NUCLEOTIDE SEQUENCE [LARGE SCALE GENOMIC DNA]</scope>
    <source>
        <strain evidence="1 2">DSM 24574</strain>
    </source>
</reference>
<dbReference type="OrthoDB" id="952704at2"/>
<name>A0A1M5WUL1_9BACT</name>
<sequence length="180" mass="20365">MKAPFIALLCATTLLSCTKPAEKPAEPVAEVKPTPDIEFADAKYTEIGKKGMNALGSGDIDAWMSTFSDNARYLWSSGDSLVGKQAIHDYWKNRRANVIDSISFVNDIWLPVEVNKPQRGPDRAGVWLFSWYMVKVKYKNNQKLAMWIHNDMHFDANDKIDIMVQYLDRAPINAALAKKK</sequence>
<dbReference type="PROSITE" id="PS51257">
    <property type="entry name" value="PROKAR_LIPOPROTEIN"/>
    <property type="match status" value="1"/>
</dbReference>
<dbReference type="AlphaFoldDB" id="A0A1M5WUL1"/>
<evidence type="ECO:0000313" key="1">
    <source>
        <dbReference type="EMBL" id="SHH90673.1"/>
    </source>
</evidence>
<dbReference type="Proteomes" id="UP000184212">
    <property type="component" value="Unassembled WGS sequence"/>
</dbReference>
<dbReference type="EMBL" id="FQWQ01000005">
    <property type="protein sequence ID" value="SHH90673.1"/>
    <property type="molecule type" value="Genomic_DNA"/>
</dbReference>
<dbReference type="InterPro" id="IPR032710">
    <property type="entry name" value="NTF2-like_dom_sf"/>
</dbReference>
<protein>
    <submittedName>
        <fullName evidence="1">SnoaL-like domain-containing protein</fullName>
    </submittedName>
</protein>
<organism evidence="1 2">
    <name type="scientific">Chryseolinea serpens</name>
    <dbReference type="NCBI Taxonomy" id="947013"/>
    <lineage>
        <taxon>Bacteria</taxon>
        <taxon>Pseudomonadati</taxon>
        <taxon>Bacteroidota</taxon>
        <taxon>Cytophagia</taxon>
        <taxon>Cytophagales</taxon>
        <taxon>Fulvivirgaceae</taxon>
        <taxon>Chryseolinea</taxon>
    </lineage>
</organism>
<accession>A0A1M5WUL1</accession>
<dbReference type="SUPFAM" id="SSF54427">
    <property type="entry name" value="NTF2-like"/>
    <property type="match status" value="1"/>
</dbReference>